<dbReference type="AlphaFoldDB" id="A0A7W6BPN0"/>
<proteinExistence type="predicted"/>
<protein>
    <submittedName>
        <fullName evidence="3">DNA-binding PadR family transcriptional regulator</fullName>
    </submittedName>
</protein>
<sequence length="243" mass="26216">MMKLDMQGRRGGGRGRAFRERPETGGVGRERRATMEGRGGRGGRGADSPMRGMREGGRGFGRGRGGLPGFGDEPGGFGEGRGGRGGGGRRRLFDNAGLRLLLLHLTAQEPRHGYDLIREIETLSGGAYVPSPGMVYPALTMMSEMEQIAEQPSEGTRKRFAATPQGEAYLAEHAQERDALLARLTSLAEQARPSADYAPVRRAMDNLKASLRIRLQKEGADAETILDVAALIDEAAAKIERLK</sequence>
<comment type="caution">
    <text evidence="3">The sequence shown here is derived from an EMBL/GenBank/DDBJ whole genome shotgun (WGS) entry which is preliminary data.</text>
</comment>
<organism evidence="3 4">
    <name type="scientific">Sphingobium jiangsuense</name>
    <dbReference type="NCBI Taxonomy" id="870476"/>
    <lineage>
        <taxon>Bacteria</taxon>
        <taxon>Pseudomonadati</taxon>
        <taxon>Pseudomonadota</taxon>
        <taxon>Alphaproteobacteria</taxon>
        <taxon>Sphingomonadales</taxon>
        <taxon>Sphingomonadaceae</taxon>
        <taxon>Sphingobium</taxon>
    </lineage>
</organism>
<feature type="compositionally biased region" description="Gly residues" evidence="1">
    <location>
        <begin position="58"/>
        <end position="86"/>
    </location>
</feature>
<gene>
    <name evidence="3" type="ORF">GGR43_003463</name>
</gene>
<dbReference type="Pfam" id="PF03551">
    <property type="entry name" value="PadR"/>
    <property type="match status" value="1"/>
</dbReference>
<feature type="compositionally biased region" description="Basic and acidic residues" evidence="1">
    <location>
        <begin position="17"/>
        <end position="39"/>
    </location>
</feature>
<dbReference type="Proteomes" id="UP000571950">
    <property type="component" value="Unassembled WGS sequence"/>
</dbReference>
<dbReference type="GO" id="GO:0003677">
    <property type="term" value="F:DNA binding"/>
    <property type="evidence" value="ECO:0007669"/>
    <property type="project" value="UniProtKB-KW"/>
</dbReference>
<feature type="region of interest" description="Disordered" evidence="1">
    <location>
        <begin position="1"/>
        <end position="88"/>
    </location>
</feature>
<evidence type="ECO:0000313" key="3">
    <source>
        <dbReference type="EMBL" id="MBB3927730.1"/>
    </source>
</evidence>
<dbReference type="InterPro" id="IPR005149">
    <property type="entry name" value="Tscrpt_reg_PadR_N"/>
</dbReference>
<evidence type="ECO:0000313" key="4">
    <source>
        <dbReference type="Proteomes" id="UP000571950"/>
    </source>
</evidence>
<name>A0A7W6BPN0_9SPHN</name>
<dbReference type="EMBL" id="JACIDT010000014">
    <property type="protein sequence ID" value="MBB3927730.1"/>
    <property type="molecule type" value="Genomic_DNA"/>
</dbReference>
<feature type="domain" description="Transcription regulator PadR N-terminal" evidence="2">
    <location>
        <begin position="102"/>
        <end position="172"/>
    </location>
</feature>
<dbReference type="PANTHER" id="PTHR43252">
    <property type="entry name" value="TRANSCRIPTIONAL REGULATOR YQJI"/>
    <property type="match status" value="1"/>
</dbReference>
<evidence type="ECO:0000259" key="2">
    <source>
        <dbReference type="Pfam" id="PF03551"/>
    </source>
</evidence>
<keyword evidence="3" id="KW-0238">DNA-binding</keyword>
<dbReference type="PANTHER" id="PTHR43252:SF7">
    <property type="entry name" value="TRANSCRIPTIONAL REGULATOR YQJI"/>
    <property type="match status" value="1"/>
</dbReference>
<accession>A0A7W6BPN0</accession>
<dbReference type="InterPro" id="IPR036390">
    <property type="entry name" value="WH_DNA-bd_sf"/>
</dbReference>
<reference evidence="3 4" key="1">
    <citation type="submission" date="2020-08" db="EMBL/GenBank/DDBJ databases">
        <title>Genomic Encyclopedia of Type Strains, Phase IV (KMG-IV): sequencing the most valuable type-strain genomes for metagenomic binning, comparative biology and taxonomic classification.</title>
        <authorList>
            <person name="Goeker M."/>
        </authorList>
    </citation>
    <scope>NUCLEOTIDE SEQUENCE [LARGE SCALE GENOMIC DNA]</scope>
    <source>
        <strain evidence="3 4">DSM 26189</strain>
    </source>
</reference>
<evidence type="ECO:0000256" key="1">
    <source>
        <dbReference type="SAM" id="MobiDB-lite"/>
    </source>
</evidence>
<dbReference type="Gene3D" id="1.10.10.10">
    <property type="entry name" value="Winged helix-like DNA-binding domain superfamily/Winged helix DNA-binding domain"/>
    <property type="match status" value="1"/>
</dbReference>
<keyword evidence="4" id="KW-1185">Reference proteome</keyword>
<dbReference type="InterPro" id="IPR036388">
    <property type="entry name" value="WH-like_DNA-bd_sf"/>
</dbReference>
<dbReference type="SUPFAM" id="SSF46785">
    <property type="entry name" value="Winged helix' DNA-binding domain"/>
    <property type="match status" value="1"/>
</dbReference>